<keyword evidence="3" id="KW-0234">DNA repair</keyword>
<dbReference type="PANTHER" id="PTHR33991">
    <property type="entry name" value="DNA REPAIR PROTEIN RECO"/>
    <property type="match status" value="1"/>
</dbReference>
<proteinExistence type="predicted"/>
<dbReference type="PANTHER" id="PTHR33991:SF1">
    <property type="entry name" value="DNA REPAIR PROTEIN RECO"/>
    <property type="match status" value="1"/>
</dbReference>
<evidence type="ECO:0000256" key="1">
    <source>
        <dbReference type="ARBA" id="ARBA00022763"/>
    </source>
</evidence>
<organism evidence="5 6">
    <name type="scientific">Acidocella aromatica</name>
    <dbReference type="NCBI Taxonomy" id="1303579"/>
    <lineage>
        <taxon>Bacteria</taxon>
        <taxon>Pseudomonadati</taxon>
        <taxon>Pseudomonadota</taxon>
        <taxon>Alphaproteobacteria</taxon>
        <taxon>Acetobacterales</taxon>
        <taxon>Acidocellaceae</taxon>
        <taxon>Acidocella</taxon>
    </lineage>
</organism>
<comment type="caution">
    <text evidence="5">The sequence shown here is derived from an EMBL/GenBank/DDBJ whole genome shotgun (WGS) entry which is preliminary data.</text>
</comment>
<keyword evidence="1" id="KW-0227">DNA damage</keyword>
<protein>
    <submittedName>
        <fullName evidence="5">DNA repair protein RecO (Recombination protein O)</fullName>
    </submittedName>
</protein>
<dbReference type="SUPFAM" id="SSF50249">
    <property type="entry name" value="Nucleic acid-binding proteins"/>
    <property type="match status" value="1"/>
</dbReference>
<dbReference type="Pfam" id="PF02565">
    <property type="entry name" value="RecO_C"/>
    <property type="match status" value="1"/>
</dbReference>
<gene>
    <name evidence="5" type="ORF">HNP71_000005</name>
</gene>
<evidence type="ECO:0000256" key="3">
    <source>
        <dbReference type="ARBA" id="ARBA00023204"/>
    </source>
</evidence>
<dbReference type="Pfam" id="PF11967">
    <property type="entry name" value="RecO_N"/>
    <property type="match status" value="1"/>
</dbReference>
<evidence type="ECO:0000256" key="2">
    <source>
        <dbReference type="ARBA" id="ARBA00023172"/>
    </source>
</evidence>
<dbReference type="AlphaFoldDB" id="A0A840VJL2"/>
<reference evidence="5 6" key="1">
    <citation type="submission" date="2020-08" db="EMBL/GenBank/DDBJ databases">
        <title>Genomic Encyclopedia of Type Strains, Phase IV (KMG-IV): sequencing the most valuable type-strain genomes for metagenomic binning, comparative biology and taxonomic classification.</title>
        <authorList>
            <person name="Goeker M."/>
        </authorList>
    </citation>
    <scope>NUCLEOTIDE SEQUENCE [LARGE SCALE GENOMIC DNA]</scope>
    <source>
        <strain evidence="5 6">DSM 27026</strain>
    </source>
</reference>
<dbReference type="GO" id="GO:0006302">
    <property type="term" value="P:double-strand break repair"/>
    <property type="evidence" value="ECO:0007669"/>
    <property type="project" value="TreeGrafter"/>
</dbReference>
<name>A0A840VJL2_9PROT</name>
<dbReference type="InterPro" id="IPR022572">
    <property type="entry name" value="DNA_rep/recomb_RecO_N"/>
</dbReference>
<evidence type="ECO:0000313" key="5">
    <source>
        <dbReference type="EMBL" id="MBB5371781.1"/>
    </source>
</evidence>
<dbReference type="GO" id="GO:0043590">
    <property type="term" value="C:bacterial nucleoid"/>
    <property type="evidence" value="ECO:0007669"/>
    <property type="project" value="TreeGrafter"/>
</dbReference>
<dbReference type="GO" id="GO:0006310">
    <property type="term" value="P:DNA recombination"/>
    <property type="evidence" value="ECO:0007669"/>
    <property type="project" value="UniProtKB-KW"/>
</dbReference>
<dbReference type="InterPro" id="IPR003717">
    <property type="entry name" value="RecO"/>
</dbReference>
<keyword evidence="2" id="KW-0233">DNA recombination</keyword>
<dbReference type="InterPro" id="IPR012340">
    <property type="entry name" value="NA-bd_OB-fold"/>
</dbReference>
<feature type="domain" description="DNA replication/recombination mediator RecO N-terminal" evidence="4">
    <location>
        <begin position="1"/>
        <end position="74"/>
    </location>
</feature>
<sequence>MEWQEPGIVLETALHGEGDLVATLLTPRGLWRGLAKGGASRRQVATWQRGNILSVRWVARVAEQLGAFTAELVRPVAALAMPSPEALEILNAACALAVGALPEREAAPESFAGLVRLFAGIDIPGFPLPELARWEVTLLRELGFGLDFTTSAGSNDRLAYVSPRTGRAVTLSEAGDWAPKLLPLPDFLLGDAPSTLADCVAALRITGHFLERDVFGGRHRPLPPARAGLYERLSRSLEEKQNHAG</sequence>
<accession>A0A840VJL2</accession>
<evidence type="ECO:0000313" key="6">
    <source>
        <dbReference type="Proteomes" id="UP000553706"/>
    </source>
</evidence>
<dbReference type="NCBIfam" id="TIGR00613">
    <property type="entry name" value="reco"/>
    <property type="match status" value="1"/>
</dbReference>
<keyword evidence="6" id="KW-1185">Reference proteome</keyword>
<dbReference type="EMBL" id="JACHFJ010000001">
    <property type="protein sequence ID" value="MBB5371781.1"/>
    <property type="molecule type" value="Genomic_DNA"/>
</dbReference>
<dbReference type="RefSeq" id="WP_183264815.1">
    <property type="nucleotide sequence ID" value="NZ_JACHFJ010000001.1"/>
</dbReference>
<evidence type="ECO:0000259" key="4">
    <source>
        <dbReference type="Pfam" id="PF11967"/>
    </source>
</evidence>
<dbReference type="Gene3D" id="2.40.50.140">
    <property type="entry name" value="Nucleic acid-binding proteins"/>
    <property type="match status" value="1"/>
</dbReference>
<dbReference type="Proteomes" id="UP000553706">
    <property type="component" value="Unassembled WGS sequence"/>
</dbReference>